<evidence type="ECO:0000256" key="1">
    <source>
        <dbReference type="SAM" id="MobiDB-lite"/>
    </source>
</evidence>
<keyword evidence="2" id="KW-1133">Transmembrane helix</keyword>
<dbReference type="EMBL" id="MU859358">
    <property type="protein sequence ID" value="KAK3947402.1"/>
    <property type="molecule type" value="Genomic_DNA"/>
</dbReference>
<keyword evidence="2" id="KW-0812">Transmembrane</keyword>
<dbReference type="AlphaFoldDB" id="A0AAN6SAU0"/>
<feature type="region of interest" description="Disordered" evidence="1">
    <location>
        <begin position="235"/>
        <end position="254"/>
    </location>
</feature>
<evidence type="ECO:0000313" key="4">
    <source>
        <dbReference type="Proteomes" id="UP001303222"/>
    </source>
</evidence>
<dbReference type="GO" id="GO:0016491">
    <property type="term" value="F:oxidoreductase activity"/>
    <property type="evidence" value="ECO:0007669"/>
    <property type="project" value="InterPro"/>
</dbReference>
<dbReference type="InterPro" id="IPR046366">
    <property type="entry name" value="MPAB"/>
</dbReference>
<evidence type="ECO:0008006" key="5">
    <source>
        <dbReference type="Google" id="ProtNLM"/>
    </source>
</evidence>
<proteinExistence type="predicted"/>
<comment type="caution">
    <text evidence="3">The sequence shown here is derived from an EMBL/GenBank/DDBJ whole genome shotgun (WGS) entry which is preliminary data.</text>
</comment>
<organism evidence="3 4">
    <name type="scientific">Pseudoneurospora amorphoporcata</name>
    <dbReference type="NCBI Taxonomy" id="241081"/>
    <lineage>
        <taxon>Eukaryota</taxon>
        <taxon>Fungi</taxon>
        <taxon>Dikarya</taxon>
        <taxon>Ascomycota</taxon>
        <taxon>Pezizomycotina</taxon>
        <taxon>Sordariomycetes</taxon>
        <taxon>Sordariomycetidae</taxon>
        <taxon>Sordariales</taxon>
        <taxon>Sordariaceae</taxon>
        <taxon>Pseudoneurospora</taxon>
    </lineage>
</organism>
<evidence type="ECO:0000313" key="3">
    <source>
        <dbReference type="EMBL" id="KAK3947402.1"/>
    </source>
</evidence>
<keyword evidence="4" id="KW-1185">Reference proteome</keyword>
<sequence>MNLTAPSPPDGILSTMMPSLSPSSVGLSWTTILTILIPSYLLLVRRLRFQRLRSYRTRFPQYFFPDGTPSTAKLSKMTLQDAHQIVMDLSQREFPYLYARSLFFALFKTYAIPSISSLLLATGQLSSHKTASKRATDTEVLMLEMITNPPWEKRGLEALARMNWLHGRWQKAGKIRDGDMLYTLSMFALEPDRWIRRWEWRGVSEVERCAEGVVWREVGGLMGIGFEDLDRFSKNGEKGDEKGNGEEVGKEEESGLEWMEKMERWNECYEDTEMRYEESNAKVAKHTVDLLLLSQPSWLRGLSKEFIGVLMGRRLREAMNFPEPPQWQEKSLTWILYFRRWLLLHLSLPRFEWMVLHKLDKDPDPVTGKYHYNMYELDPWYVKPTFWSRWNPSALLRRLSGAPVPGDGGSRYQPEGYSIDEVGPEKLRGQGKEEIEEMVKDLERRRLEVLAKGGVCPAGGGTVGDKGRCPMGLACKAQTAEEVLQNVIDDWRQELEEDKQAEEEDDGGQYQPVATLTSKEAVKHIANLLDWD</sequence>
<keyword evidence="2" id="KW-0472">Membrane</keyword>
<feature type="transmembrane region" description="Helical" evidence="2">
    <location>
        <begin position="97"/>
        <end position="120"/>
    </location>
</feature>
<dbReference type="Proteomes" id="UP001303222">
    <property type="component" value="Unassembled WGS sequence"/>
</dbReference>
<reference evidence="3" key="2">
    <citation type="submission" date="2023-06" db="EMBL/GenBank/DDBJ databases">
        <authorList>
            <consortium name="Lawrence Berkeley National Laboratory"/>
            <person name="Mondo S.J."/>
            <person name="Hensen N."/>
            <person name="Bonometti L."/>
            <person name="Westerberg I."/>
            <person name="Brannstrom I.O."/>
            <person name="Guillou S."/>
            <person name="Cros-Aarteil S."/>
            <person name="Calhoun S."/>
            <person name="Haridas S."/>
            <person name="Kuo A."/>
            <person name="Pangilinan J."/>
            <person name="Riley R."/>
            <person name="Labutti K."/>
            <person name="Andreopoulos B."/>
            <person name="Lipzen A."/>
            <person name="Chen C."/>
            <person name="Yanf M."/>
            <person name="Daum C."/>
            <person name="Ng V."/>
            <person name="Clum A."/>
            <person name="Steindorff A."/>
            <person name="Ohm R."/>
            <person name="Martin F."/>
            <person name="Silar P."/>
            <person name="Natvig D."/>
            <person name="Lalanne C."/>
            <person name="Gautier V."/>
            <person name="Ament-Velasquez S.L."/>
            <person name="Kruys A."/>
            <person name="Hutchinson M.I."/>
            <person name="Powell A.J."/>
            <person name="Barry K."/>
            <person name="Miller A.N."/>
            <person name="Grigoriev I.V."/>
            <person name="Debuchy R."/>
            <person name="Gladieux P."/>
            <person name="Thoren M.H."/>
            <person name="Johannesson H."/>
        </authorList>
    </citation>
    <scope>NUCLEOTIDE SEQUENCE</scope>
    <source>
        <strain evidence="3">CBS 626.80</strain>
    </source>
</reference>
<name>A0AAN6SAU0_9PEZI</name>
<feature type="region of interest" description="Disordered" evidence="1">
    <location>
        <begin position="494"/>
        <end position="515"/>
    </location>
</feature>
<feature type="compositionally biased region" description="Acidic residues" evidence="1">
    <location>
        <begin position="495"/>
        <end position="507"/>
    </location>
</feature>
<evidence type="ECO:0000256" key="2">
    <source>
        <dbReference type="SAM" id="Phobius"/>
    </source>
</evidence>
<reference evidence="3" key="1">
    <citation type="journal article" date="2023" name="Mol. Phylogenet. Evol.">
        <title>Genome-scale phylogeny and comparative genomics of the fungal order Sordariales.</title>
        <authorList>
            <person name="Hensen N."/>
            <person name="Bonometti L."/>
            <person name="Westerberg I."/>
            <person name="Brannstrom I.O."/>
            <person name="Guillou S."/>
            <person name="Cros-Aarteil S."/>
            <person name="Calhoun S."/>
            <person name="Haridas S."/>
            <person name="Kuo A."/>
            <person name="Mondo S."/>
            <person name="Pangilinan J."/>
            <person name="Riley R."/>
            <person name="LaButti K."/>
            <person name="Andreopoulos B."/>
            <person name="Lipzen A."/>
            <person name="Chen C."/>
            <person name="Yan M."/>
            <person name="Daum C."/>
            <person name="Ng V."/>
            <person name="Clum A."/>
            <person name="Steindorff A."/>
            <person name="Ohm R.A."/>
            <person name="Martin F."/>
            <person name="Silar P."/>
            <person name="Natvig D.O."/>
            <person name="Lalanne C."/>
            <person name="Gautier V."/>
            <person name="Ament-Velasquez S.L."/>
            <person name="Kruys A."/>
            <person name="Hutchinson M.I."/>
            <person name="Powell A.J."/>
            <person name="Barry K."/>
            <person name="Miller A.N."/>
            <person name="Grigoriev I.V."/>
            <person name="Debuchy R."/>
            <person name="Gladieux P."/>
            <person name="Hiltunen Thoren M."/>
            <person name="Johannesson H."/>
        </authorList>
    </citation>
    <scope>NUCLEOTIDE SEQUENCE</scope>
    <source>
        <strain evidence="3">CBS 626.80</strain>
    </source>
</reference>
<feature type="transmembrane region" description="Helical" evidence="2">
    <location>
        <begin position="26"/>
        <end position="44"/>
    </location>
</feature>
<dbReference type="PANTHER" id="PTHR36124:SF1">
    <property type="entry name" value="ER-BOUND OXYGENASE MPAB_MPAB'_RUBBER OXYGENASE CATALYTIC DOMAIN-CONTAINING PROTEIN"/>
    <property type="match status" value="1"/>
</dbReference>
<protein>
    <recommendedName>
        <fullName evidence="5">ER-bound oxygenase mpaB/mpaB'/Rubber oxygenase catalytic domain-containing protein</fullName>
    </recommendedName>
</protein>
<accession>A0AAN6SAU0</accession>
<dbReference type="PANTHER" id="PTHR36124">
    <property type="match status" value="1"/>
</dbReference>
<gene>
    <name evidence="3" type="ORF">QBC32DRAFT_328607</name>
</gene>